<proteinExistence type="predicted"/>
<reference evidence="5 6" key="1">
    <citation type="journal article" date="2006" name="Nat. Biotechnol.">
        <title>Complete genome of the mutualistic, N2-fixing grass endophyte Azoarcus sp. strain BH72.</title>
        <authorList>
            <person name="Krause A."/>
            <person name="Ramakumar A."/>
            <person name="Bartels D."/>
            <person name="Battistoni F."/>
            <person name="Bekel T."/>
            <person name="Boch J."/>
            <person name="Boehm M."/>
            <person name="Friedrich F."/>
            <person name="Hurek T."/>
            <person name="Krause L."/>
            <person name="Linke B."/>
            <person name="McHardy A.C."/>
            <person name="Sarkar A."/>
            <person name="Schneiker S."/>
            <person name="Syed A.A."/>
            <person name="Thauer R."/>
            <person name="Vorhoelter F.-J."/>
            <person name="Weidner S."/>
            <person name="Puehler A."/>
            <person name="Reinhold-Hurek B."/>
            <person name="Kaiser O."/>
            <person name="Goesmann A."/>
        </authorList>
    </citation>
    <scope>NUCLEOTIDE SEQUENCE [LARGE SCALE GENOMIC DNA]</scope>
    <source>
        <strain evidence="5 6">BH72</strain>
    </source>
</reference>
<accession>A1K350</accession>
<organism evidence="5 6">
    <name type="scientific">Azoarcus sp. (strain BH72)</name>
    <dbReference type="NCBI Taxonomy" id="418699"/>
    <lineage>
        <taxon>Bacteria</taxon>
        <taxon>Pseudomonadati</taxon>
        <taxon>Pseudomonadota</taxon>
        <taxon>Betaproteobacteria</taxon>
        <taxon>Rhodocyclales</taxon>
        <taxon>Zoogloeaceae</taxon>
        <taxon>Azoarcus</taxon>
    </lineage>
</organism>
<keyword evidence="2" id="KW-0408">Iron</keyword>
<dbReference type="PANTHER" id="PTHR32479">
    <property type="entry name" value="GLYCOLATE OXIDASE IRON-SULFUR SUBUNIT"/>
    <property type="match status" value="1"/>
</dbReference>
<keyword evidence="1" id="KW-0479">Metal-binding</keyword>
<protein>
    <recommendedName>
        <fullName evidence="4">4Fe-4S ferredoxin-type domain-containing protein</fullName>
    </recommendedName>
</protein>
<dbReference type="GO" id="GO:0046872">
    <property type="term" value="F:metal ion binding"/>
    <property type="evidence" value="ECO:0007669"/>
    <property type="project" value="UniProtKB-KW"/>
</dbReference>
<dbReference type="InterPro" id="IPR017896">
    <property type="entry name" value="4Fe4S_Fe-S-bd"/>
</dbReference>
<keyword evidence="3" id="KW-0411">Iron-sulfur</keyword>
<dbReference type="AlphaFoldDB" id="A1K350"/>
<evidence type="ECO:0000259" key="4">
    <source>
        <dbReference type="Pfam" id="PF13183"/>
    </source>
</evidence>
<dbReference type="PROSITE" id="PS00198">
    <property type="entry name" value="4FE4S_FER_1"/>
    <property type="match status" value="1"/>
</dbReference>
<evidence type="ECO:0000256" key="3">
    <source>
        <dbReference type="ARBA" id="ARBA00023014"/>
    </source>
</evidence>
<feature type="domain" description="4Fe-4S ferredoxin-type" evidence="4">
    <location>
        <begin position="51"/>
        <end position="128"/>
    </location>
</feature>
<dbReference type="InterPro" id="IPR017900">
    <property type="entry name" value="4Fe4S_Fe_S_CS"/>
</dbReference>
<sequence length="465" mass="48785">METKLDWSAYDNTGMGDPFGADPFGAGSFGGDAFGAAAAPVAGGAFGKAVALCTGNRACLRTDSPGVMCPSFRATEDPLHSTRGRIEALNAALAGADDAVDFSDPRLAEAMALCLSCKGCKRECPNGVDMALLRAEYLAQRNAREGVPAQARLLASFTDHLAAYPALRWLVALRNRVAPLAALGERWWGIAGDRRLPAPAARPFKEASPASVPAEGPQVALLVDSFCRHFEPGVAEAALAVLRAAGYRVTVLAPAADDANPTRPLCCGRSKLSFGLVDDARAEARRMMAALAPALAARIPVVGLEPSCLFMLKDEYFSLGLGPDVGRLAGQVFLFEEFLAREHAAGRLRLALKPLDLPPALVHGHCHQKAYGAMPAVSTVLGLIPGFSFGMIDSGCCGMAGSFGLQARNQAVSRKLAEAALLPAVRAAEPEAPVVADGFSCRHQIRDGAGRRPVHVAELLQRALA</sequence>
<dbReference type="HOGENOM" id="CLU_643926_0_0_4"/>
<dbReference type="EMBL" id="AM406670">
    <property type="protein sequence ID" value="CAL93255.1"/>
    <property type="molecule type" value="Genomic_DNA"/>
</dbReference>
<dbReference type="KEGG" id="azo:azo0638"/>
<evidence type="ECO:0000256" key="2">
    <source>
        <dbReference type="ARBA" id="ARBA00023004"/>
    </source>
</evidence>
<dbReference type="PANTHER" id="PTHR32479:SF19">
    <property type="entry name" value="ANAEROBIC GLYCEROL-3-PHOSPHATE DEHYDROGENASE SUBUNIT C"/>
    <property type="match status" value="1"/>
</dbReference>
<dbReference type="Proteomes" id="UP000002588">
    <property type="component" value="Chromosome"/>
</dbReference>
<dbReference type="Pfam" id="PF13183">
    <property type="entry name" value="Fer4_8"/>
    <property type="match status" value="1"/>
</dbReference>
<gene>
    <name evidence="5" type="ordered locus">azo0638</name>
</gene>
<evidence type="ECO:0000313" key="6">
    <source>
        <dbReference type="Proteomes" id="UP000002588"/>
    </source>
</evidence>
<name>A1K350_AZOSB</name>
<dbReference type="SUPFAM" id="SSF46548">
    <property type="entry name" value="alpha-helical ferredoxin"/>
    <property type="match status" value="1"/>
</dbReference>
<evidence type="ECO:0000256" key="1">
    <source>
        <dbReference type="ARBA" id="ARBA00022723"/>
    </source>
</evidence>
<dbReference type="RefSeq" id="WP_011764373.1">
    <property type="nucleotide sequence ID" value="NC_008702.1"/>
</dbReference>
<dbReference type="eggNOG" id="COG0247">
    <property type="taxonomic scope" value="Bacteria"/>
</dbReference>
<dbReference type="GO" id="GO:0051536">
    <property type="term" value="F:iron-sulfur cluster binding"/>
    <property type="evidence" value="ECO:0007669"/>
    <property type="project" value="UniProtKB-KW"/>
</dbReference>
<evidence type="ECO:0000313" key="5">
    <source>
        <dbReference type="EMBL" id="CAL93255.1"/>
    </source>
</evidence>
<dbReference type="STRING" id="62928.azo0638"/>
<keyword evidence="6" id="KW-1185">Reference proteome</keyword>